<dbReference type="EMBL" id="JAQNDN010000004">
    <property type="protein sequence ID" value="MDC0668335.1"/>
    <property type="molecule type" value="Genomic_DNA"/>
</dbReference>
<evidence type="ECO:0000313" key="2">
    <source>
        <dbReference type="Proteomes" id="UP001217838"/>
    </source>
</evidence>
<organism evidence="1 2">
    <name type="scientific">Nannocystis radixulma</name>
    <dbReference type="NCBI Taxonomy" id="2995305"/>
    <lineage>
        <taxon>Bacteria</taxon>
        <taxon>Pseudomonadati</taxon>
        <taxon>Myxococcota</taxon>
        <taxon>Polyangia</taxon>
        <taxon>Nannocystales</taxon>
        <taxon>Nannocystaceae</taxon>
        <taxon>Nannocystis</taxon>
    </lineage>
</organism>
<sequence length="506" mass="55247">MRPRNLSAVFVVSTLLLQACGDRTLEDQPEDFCALDQPSLLVPAPAGWDPEERYSDLSMWVTDDHLLYGFNGPERRGRLDLVPLCGGESEQITSESAQIIGYSVMNSGQGPVLFGHRDDALESIDRLEVPGRDQVRLVGEFSPPAGDDGALVSVSSRGGDFGTVFGFTAADKDASPVASGVAGIGGSRSRYYFHNGEPDAPVVLIGDDIVRYFQAGDLAFMLDDDGRVDTFDRATGTAAHVLDGARYIESVWDSEKHLYLLYQVMGDDESEAVRIRELETGEEREVTVNDFAAESWGRGSSPGAGWWSLATGQDASVLALRGPDSQFIEAYRLDTLEPLAIPEHVGSYHVEGGHAGLALVVPDPEDHVVALWDAPTGAMTEIYRGPEPDWWFHPTREGDQVHYVRPNDDGSMRRVAVDLASGEATTLIPRLGNWWLELADGRLLSALDIDGNQYEKEIALVDPDTGDYTVLVERAADWAHVEGVGIVYLDLEASEPGIWTMPFPPR</sequence>
<gene>
    <name evidence="1" type="ORF">POL58_11320</name>
</gene>
<dbReference type="Proteomes" id="UP001217838">
    <property type="component" value="Unassembled WGS sequence"/>
</dbReference>
<dbReference type="RefSeq" id="WP_271997359.1">
    <property type="nucleotide sequence ID" value="NZ_JAQNDN010000004.1"/>
</dbReference>
<dbReference type="SUPFAM" id="SSF82171">
    <property type="entry name" value="DPP6 N-terminal domain-like"/>
    <property type="match status" value="1"/>
</dbReference>
<proteinExistence type="predicted"/>
<keyword evidence="2" id="KW-1185">Reference proteome</keyword>
<protein>
    <submittedName>
        <fullName evidence="1">Uncharacterized protein</fullName>
    </submittedName>
</protein>
<name>A0ABT5B3T0_9BACT</name>
<comment type="caution">
    <text evidence="1">The sequence shown here is derived from an EMBL/GenBank/DDBJ whole genome shotgun (WGS) entry which is preliminary data.</text>
</comment>
<dbReference type="PROSITE" id="PS51257">
    <property type="entry name" value="PROKAR_LIPOPROTEIN"/>
    <property type="match status" value="1"/>
</dbReference>
<evidence type="ECO:0000313" key="1">
    <source>
        <dbReference type="EMBL" id="MDC0668335.1"/>
    </source>
</evidence>
<reference evidence="1 2" key="1">
    <citation type="submission" date="2022-11" db="EMBL/GenBank/DDBJ databases">
        <title>Minimal conservation of predation-associated metabolite biosynthetic gene clusters underscores biosynthetic potential of Myxococcota including descriptions for ten novel species: Archangium lansinium sp. nov., Myxococcus landrumus sp. nov., Nannocystis bai.</title>
        <authorList>
            <person name="Ahearne A."/>
            <person name="Stevens C."/>
            <person name="Dowd S."/>
        </authorList>
    </citation>
    <scope>NUCLEOTIDE SEQUENCE [LARGE SCALE GENOMIC DNA]</scope>
    <source>
        <strain evidence="1 2">NCELM</strain>
    </source>
</reference>
<accession>A0ABT5B3T0</accession>